<proteinExistence type="predicted"/>
<feature type="domain" description="Tyrosine-protein phosphatase" evidence="3">
    <location>
        <begin position="841"/>
        <end position="1034"/>
    </location>
</feature>
<evidence type="ECO:0000256" key="2">
    <source>
        <dbReference type="SAM" id="Phobius"/>
    </source>
</evidence>
<evidence type="ECO:0000256" key="1">
    <source>
        <dbReference type="ARBA" id="ARBA00022912"/>
    </source>
</evidence>
<feature type="domain" description="Fibronectin type-III" evidence="4">
    <location>
        <begin position="137"/>
        <end position="234"/>
    </location>
</feature>
<feature type="non-terminal residue" evidence="5">
    <location>
        <position position="1034"/>
    </location>
</feature>
<keyword evidence="2" id="KW-0472">Membrane</keyword>
<evidence type="ECO:0000313" key="5">
    <source>
        <dbReference type="EMBL" id="KAK7480743.1"/>
    </source>
</evidence>
<dbReference type="Proteomes" id="UP001519460">
    <property type="component" value="Unassembled WGS sequence"/>
</dbReference>
<feature type="transmembrane region" description="Helical" evidence="2">
    <location>
        <begin position="783"/>
        <end position="805"/>
    </location>
</feature>
<evidence type="ECO:0000259" key="3">
    <source>
        <dbReference type="PROSITE" id="PS50055"/>
    </source>
</evidence>
<dbReference type="InterPro" id="IPR000242">
    <property type="entry name" value="PTP_cat"/>
</dbReference>
<keyword evidence="2" id="KW-0812">Transmembrane</keyword>
<dbReference type="Gene3D" id="2.60.40.10">
    <property type="entry name" value="Immunoglobulins"/>
    <property type="match status" value="5"/>
</dbReference>
<keyword evidence="6" id="KW-1185">Reference proteome</keyword>
<dbReference type="SMART" id="SM00194">
    <property type="entry name" value="PTPc"/>
    <property type="match status" value="1"/>
</dbReference>
<feature type="domain" description="Fibronectin type-III" evidence="4">
    <location>
        <begin position="449"/>
        <end position="543"/>
    </location>
</feature>
<dbReference type="GO" id="GO:0016020">
    <property type="term" value="C:membrane"/>
    <property type="evidence" value="ECO:0007669"/>
    <property type="project" value="UniProtKB-SubCell"/>
</dbReference>
<evidence type="ECO:0000259" key="4">
    <source>
        <dbReference type="PROSITE" id="PS50853"/>
    </source>
</evidence>
<dbReference type="PROSITE" id="PS50853">
    <property type="entry name" value="FN3"/>
    <property type="match status" value="3"/>
</dbReference>
<organism evidence="5 6">
    <name type="scientific">Batillaria attramentaria</name>
    <dbReference type="NCBI Taxonomy" id="370345"/>
    <lineage>
        <taxon>Eukaryota</taxon>
        <taxon>Metazoa</taxon>
        <taxon>Spiralia</taxon>
        <taxon>Lophotrochozoa</taxon>
        <taxon>Mollusca</taxon>
        <taxon>Gastropoda</taxon>
        <taxon>Caenogastropoda</taxon>
        <taxon>Sorbeoconcha</taxon>
        <taxon>Cerithioidea</taxon>
        <taxon>Batillariidae</taxon>
        <taxon>Batillaria</taxon>
    </lineage>
</organism>
<dbReference type="InterPro" id="IPR013783">
    <property type="entry name" value="Ig-like_fold"/>
</dbReference>
<dbReference type="InterPro" id="IPR050713">
    <property type="entry name" value="RTP_Phos/Ushers"/>
</dbReference>
<comment type="caution">
    <text evidence="5">The sequence shown here is derived from an EMBL/GenBank/DDBJ whole genome shotgun (WGS) entry which is preliminary data.</text>
</comment>
<dbReference type="Pfam" id="PF00102">
    <property type="entry name" value="Y_phosphatase"/>
    <property type="match status" value="1"/>
</dbReference>
<evidence type="ECO:0000313" key="6">
    <source>
        <dbReference type="Proteomes" id="UP001519460"/>
    </source>
</evidence>
<dbReference type="EMBL" id="JACVVK020000275">
    <property type="protein sequence ID" value="KAK7480743.1"/>
    <property type="molecule type" value="Genomic_DNA"/>
</dbReference>
<dbReference type="SUPFAM" id="SSF52799">
    <property type="entry name" value="(Phosphotyrosine protein) phosphatases II"/>
    <property type="match status" value="1"/>
</dbReference>
<dbReference type="PANTHER" id="PTHR46957">
    <property type="entry name" value="CYTOKINE RECEPTOR"/>
    <property type="match status" value="1"/>
</dbReference>
<accession>A0ABD0K1B6</accession>
<name>A0ABD0K1B6_9CAEN</name>
<dbReference type="SUPFAM" id="SSF49265">
    <property type="entry name" value="Fibronectin type III"/>
    <property type="match status" value="3"/>
</dbReference>
<dbReference type="PROSITE" id="PS50055">
    <property type="entry name" value="TYR_PHOSPHATASE_PTP"/>
    <property type="match status" value="1"/>
</dbReference>
<dbReference type="AlphaFoldDB" id="A0ABD0K1B6"/>
<dbReference type="InterPro" id="IPR003961">
    <property type="entry name" value="FN3_dom"/>
</dbReference>
<reference evidence="5 6" key="1">
    <citation type="journal article" date="2023" name="Sci. Data">
        <title>Genome assembly of the Korean intertidal mud-creeper Batillaria attramentaria.</title>
        <authorList>
            <person name="Patra A.K."/>
            <person name="Ho P.T."/>
            <person name="Jun S."/>
            <person name="Lee S.J."/>
            <person name="Kim Y."/>
            <person name="Won Y.J."/>
        </authorList>
    </citation>
    <scope>NUCLEOTIDE SEQUENCE [LARGE SCALE GENOMIC DNA]</scope>
    <source>
        <strain evidence="5">Wonlab-2016</strain>
    </source>
</reference>
<dbReference type="PANTHER" id="PTHR46957:SF3">
    <property type="entry name" value="CYTOKINE RECEPTOR"/>
    <property type="match status" value="1"/>
</dbReference>
<sequence>MEGWTECGLTPGGRYSVDVYADRNSVLSKTSGHVSFTTVPSRPVNGSANPTERDPTRCVDLTWSAGEGEAKEFIVSRQVNGKAVVHVANVPADEQEHVYEKQICDGLLPGSHYTFLIESSVELGQRSTPLKVNACTVPEQVQKFKIVNLAATSVTLRWQKPLYGNTDGYVLAWQEDGQGQMQRRNITDVSRGVFKEKIDGLKPGTLYTFSVHTYFCDLLGEIQTVDNTTKLGEISNVKVLPNGTKLEISWEIPDDLSRTDDFHILLEVSMQRSGYGIYSHNVTSSFKTVDTNRSGECFVISITVVKDDIKGSPNVTFASTDETAPEKVNWLHAERLADDRTAMNVTWSAPDVTNGVIRKYYVTVTGQRGIAQANRTLECSSECVLSCDASVGQSLQKRDTSTLHFHGTQDQFSVSVDHLSPYENYDVSVVAFTSAGPGLPSRFVVTDQLPATVRNLVTDASNASCVRLSWEYPENANASTVKRFSIQHVKVDGGVDPLQVNTSSLTELVCQLEFWTEYEFNISVFNQEGEGEVETKRQRTAEHAPGDVQNLTVNPESDVYMPRTISVEWSEPLNKYGNILAYFVVVEDSSGTVVADKKVEPSGSPRFSVVMDKLSAETDYTVQVFGATSAGNGSSIPQDTRISPGAPEAGLGDPTSTVPVDLPAALLCDRSYGHATESGLIVGRTSWNQLEHSTQGSTPLVQRSWKEVDHDSENAAYFVHVPADTKCQSSAGGFCNGKLQPDTDYRFQAVFCTLAGCTYSTMSAPYRTERAPVTERESGTAGVAAGVSVAFLIIFLGSGAAFYFVRRRKSRSHARPDPTPEEDDMVEICRNRPVKLDYFPEHLLKDISREYSTRAAELPACKPKNRYTNILPWDHSRVKLLPTDDEEGSDYINANYLPGEKHQREFIAAQGPLPATVDDFWRMVWENRVTIIVMLTQCVEKGKVKCEKYWPEEGESVYHGDLCVHVRSQSVLPDYIIRVIDINLGPQTRMIKHFHFMRWPDHGCPEAPAMLLNFVSAVRAHMPHSGSGPTLVHC</sequence>
<dbReference type="SMART" id="SM00060">
    <property type="entry name" value="FN3"/>
    <property type="match status" value="5"/>
</dbReference>
<evidence type="ECO:0008006" key="7">
    <source>
        <dbReference type="Google" id="ProtNLM"/>
    </source>
</evidence>
<dbReference type="Gene3D" id="3.90.190.10">
    <property type="entry name" value="Protein tyrosine phosphatase superfamily"/>
    <property type="match status" value="1"/>
</dbReference>
<dbReference type="CDD" id="cd00063">
    <property type="entry name" value="FN3"/>
    <property type="match status" value="4"/>
</dbReference>
<keyword evidence="1" id="KW-0904">Protein phosphatase</keyword>
<dbReference type="InterPro" id="IPR036116">
    <property type="entry name" value="FN3_sf"/>
</dbReference>
<keyword evidence="1" id="KW-0378">Hydrolase</keyword>
<dbReference type="PRINTS" id="PR00700">
    <property type="entry name" value="PRTYPHPHTASE"/>
</dbReference>
<dbReference type="GO" id="GO:0004721">
    <property type="term" value="F:phosphoprotein phosphatase activity"/>
    <property type="evidence" value="ECO:0007669"/>
    <property type="project" value="UniProtKB-KW"/>
</dbReference>
<gene>
    <name evidence="5" type="ORF">BaRGS_00028004</name>
</gene>
<keyword evidence="2" id="KW-1133">Transmembrane helix</keyword>
<dbReference type="Pfam" id="PF00041">
    <property type="entry name" value="fn3"/>
    <property type="match status" value="3"/>
</dbReference>
<protein>
    <recommendedName>
        <fullName evidence="7">Protein-tyrosine-phosphatase</fullName>
    </recommendedName>
</protein>
<dbReference type="InterPro" id="IPR029021">
    <property type="entry name" value="Prot-tyrosine_phosphatase-like"/>
</dbReference>
<feature type="domain" description="Fibronectin type-III" evidence="4">
    <location>
        <begin position="544"/>
        <end position="646"/>
    </location>
</feature>